<keyword evidence="3" id="KW-0378">Hydrolase</keyword>
<dbReference type="CDD" id="cd05379">
    <property type="entry name" value="CAP_bacterial"/>
    <property type="match status" value="1"/>
</dbReference>
<dbReference type="PANTHER" id="PTHR31157">
    <property type="entry name" value="SCP DOMAIN-CONTAINING PROTEIN"/>
    <property type="match status" value="1"/>
</dbReference>
<evidence type="ECO:0000313" key="4">
    <source>
        <dbReference type="Proteomes" id="UP000036202"/>
    </source>
</evidence>
<dbReference type="InterPro" id="IPR014044">
    <property type="entry name" value="CAP_dom"/>
</dbReference>
<feature type="domain" description="SCP" evidence="1">
    <location>
        <begin position="266"/>
        <end position="379"/>
    </location>
</feature>
<dbReference type="Pfam" id="PF14504">
    <property type="entry name" value="CAP_assoc_N"/>
    <property type="match status" value="1"/>
</dbReference>
<sequence length="385" mass="44194">MGGDILRKLFSLIILIAVLYFSWPTLQKIAEDPSPQSAIDHITSKIQTLEDNPDVQDTFAKLSTGLTELSGKVDEAIAALPFTSEEQKPKKVKKPNLDVPENQTFSVYNVEIGDDRTNVEKTLGQPQRSTLNEYGVEWVAYHQNYEHFMMVAYNQENQVVGLYTNQDLISSTKGIKRGSTKETVENTLGEPLTEIRKGFVYYKLEKDRDYDMYKLDHSFVTIFYDKHENNTVTSIQIMNENLEENKQDFYTKGSEALQKGFEYQLFDLTNAARVNHGLPILTWDDQVKETALAHSEDMAEHNYFDHQNLQGQSPFDRMKEDNIRFTVAGENLAYGQFSSIFAHEGLMNSLGHRKNILQPDFRRLGVGVAFNEEAQPYYTENFFTK</sequence>
<evidence type="ECO:0000259" key="1">
    <source>
        <dbReference type="Pfam" id="PF00188"/>
    </source>
</evidence>
<evidence type="ECO:0000313" key="3">
    <source>
        <dbReference type="EMBL" id="AKO93227.1"/>
    </source>
</evidence>
<keyword evidence="4" id="KW-1185">Reference proteome</keyword>
<dbReference type="PATRIC" id="fig|135735.6.peg.3125"/>
<dbReference type="PANTHER" id="PTHR31157:SF1">
    <property type="entry name" value="SCP DOMAIN-CONTAINING PROTEIN"/>
    <property type="match status" value="1"/>
</dbReference>
<dbReference type="GO" id="GO:0008233">
    <property type="term" value="F:peptidase activity"/>
    <property type="evidence" value="ECO:0007669"/>
    <property type="project" value="UniProtKB-KW"/>
</dbReference>
<name>A0A0H4KGH1_9BACI</name>
<protein>
    <submittedName>
        <fullName evidence="3">Serine protease</fullName>
    </submittedName>
</protein>
<dbReference type="OrthoDB" id="9783944at2"/>
<dbReference type="InterPro" id="IPR035940">
    <property type="entry name" value="CAP_sf"/>
</dbReference>
<dbReference type="Proteomes" id="UP000036202">
    <property type="component" value="Chromosome"/>
</dbReference>
<dbReference type="GO" id="GO:0006508">
    <property type="term" value="P:proteolysis"/>
    <property type="evidence" value="ECO:0007669"/>
    <property type="project" value="UniProtKB-KW"/>
</dbReference>
<dbReference type="Gene3D" id="3.40.33.10">
    <property type="entry name" value="CAP"/>
    <property type="match status" value="1"/>
</dbReference>
<reference evidence="4" key="2">
    <citation type="submission" date="2015-06" db="EMBL/GenBank/DDBJ databases">
        <title>Genome Sequence of Bacillus endophyticus and Analysis of its Companion Mechanism in the Ketogulonigenium vulgare-Bacillus strain Consortium.</title>
        <authorList>
            <person name="Jia N."/>
            <person name="Du J."/>
            <person name="Ding M.-Z."/>
            <person name="Gao F."/>
            <person name="Yuan Y.-J."/>
        </authorList>
    </citation>
    <scope>NUCLEOTIDE SEQUENCE [LARGE SCALE GENOMIC DNA]</scope>
    <source>
        <strain evidence="4">Hbe603</strain>
    </source>
</reference>
<accession>A0A231SE76</accession>
<dbReference type="AlphaFoldDB" id="A0A0H4KGH1"/>
<keyword evidence="3" id="KW-0645">Protease</keyword>
<dbReference type="EMBL" id="CP011974">
    <property type="protein sequence ID" value="AKO93227.1"/>
    <property type="molecule type" value="Genomic_DNA"/>
</dbReference>
<dbReference type="KEGG" id="beo:BEH_14770"/>
<feature type="domain" description="CAP-associated" evidence="2">
    <location>
        <begin position="112"/>
        <end position="248"/>
    </location>
</feature>
<organism evidence="3 4">
    <name type="scientific">Priestia filamentosa</name>
    <dbReference type="NCBI Taxonomy" id="1402861"/>
    <lineage>
        <taxon>Bacteria</taxon>
        <taxon>Bacillati</taxon>
        <taxon>Bacillota</taxon>
        <taxon>Bacilli</taxon>
        <taxon>Bacillales</taxon>
        <taxon>Bacillaceae</taxon>
        <taxon>Priestia</taxon>
    </lineage>
</organism>
<dbReference type="SUPFAM" id="SSF55797">
    <property type="entry name" value="PR-1-like"/>
    <property type="match status" value="1"/>
</dbReference>
<reference evidence="3 4" key="1">
    <citation type="journal article" date="2015" name="PLoS ONE">
        <title>Genome Sequence of Bacillus endophyticus and Analysis of Its Companion Mechanism in the Ketogulonigenium vulgare-Bacillus Strain Consortium.</title>
        <authorList>
            <person name="Jia N."/>
            <person name="Du J."/>
            <person name="Ding M.Z."/>
            <person name="Gao F."/>
            <person name="Yuan Y.J."/>
        </authorList>
    </citation>
    <scope>NUCLEOTIDE SEQUENCE [LARGE SCALE GENOMIC DNA]</scope>
    <source>
        <strain evidence="3 4">Hbe603</strain>
    </source>
</reference>
<dbReference type="Pfam" id="PF00188">
    <property type="entry name" value="CAP"/>
    <property type="match status" value="1"/>
</dbReference>
<evidence type="ECO:0000259" key="2">
    <source>
        <dbReference type="Pfam" id="PF14504"/>
    </source>
</evidence>
<gene>
    <name evidence="3" type="ORF">BEH_14770</name>
</gene>
<accession>A0A0H4KGH1</accession>
<proteinExistence type="predicted"/>
<dbReference type="InterPro" id="IPR029410">
    <property type="entry name" value="CAP_assoc"/>
</dbReference>